<keyword evidence="1" id="KW-0812">Transmembrane</keyword>
<proteinExistence type="predicted"/>
<dbReference type="Proteomes" id="UP000030106">
    <property type="component" value="Unassembled WGS sequence"/>
</dbReference>
<organism evidence="2 3">
    <name type="scientific">Beauveria bassiana D1-5</name>
    <dbReference type="NCBI Taxonomy" id="1245745"/>
    <lineage>
        <taxon>Eukaryota</taxon>
        <taxon>Fungi</taxon>
        <taxon>Dikarya</taxon>
        <taxon>Ascomycota</taxon>
        <taxon>Pezizomycotina</taxon>
        <taxon>Sordariomycetes</taxon>
        <taxon>Hypocreomycetidae</taxon>
        <taxon>Hypocreales</taxon>
        <taxon>Cordycipitaceae</taxon>
        <taxon>Beauveria</taxon>
    </lineage>
</organism>
<evidence type="ECO:0000313" key="2">
    <source>
        <dbReference type="EMBL" id="KGQ02935.1"/>
    </source>
</evidence>
<keyword evidence="1" id="KW-1133">Transmembrane helix</keyword>
<feature type="transmembrane region" description="Helical" evidence="1">
    <location>
        <begin position="94"/>
        <end position="120"/>
    </location>
</feature>
<sequence>MGTSHLCGTFTGRVEMCVALNFLLYIAVAIIVFLLLSLALTFAVAVMTSPPRLANRAALFCQRIGLALVLVGFAFTMGAYGIGRQLQQTLGGRVNTGFAVIGGGVTAGFSIISLAIDVYYSYRDRRLSAQQYKDERTDGVEDHVASRLGDNASGIQDQRFN</sequence>
<dbReference type="AlphaFoldDB" id="A0A0A2VA13"/>
<reference evidence="2 3" key="1">
    <citation type="submission" date="2012-10" db="EMBL/GenBank/DDBJ databases">
        <title>Genome sequencing and analysis of entomopathogenic fungi Beauveria bassiana D1-5.</title>
        <authorList>
            <person name="Li Q."/>
            <person name="Wang L."/>
            <person name="Zhang Z."/>
            <person name="Wang Q."/>
            <person name="Ren J."/>
            <person name="Wang M."/>
            <person name="Xu W."/>
            <person name="Wang J."/>
            <person name="Lu Y."/>
            <person name="Du Q."/>
            <person name="Sun Z."/>
        </authorList>
    </citation>
    <scope>NUCLEOTIDE SEQUENCE [LARGE SCALE GENOMIC DNA]</scope>
    <source>
        <strain evidence="2 3">D1-5</strain>
    </source>
</reference>
<feature type="transmembrane region" description="Helical" evidence="1">
    <location>
        <begin position="22"/>
        <end position="48"/>
    </location>
</feature>
<feature type="transmembrane region" description="Helical" evidence="1">
    <location>
        <begin position="60"/>
        <end position="82"/>
    </location>
</feature>
<dbReference type="EMBL" id="ANFO01001319">
    <property type="protein sequence ID" value="KGQ02935.1"/>
    <property type="molecule type" value="Genomic_DNA"/>
</dbReference>
<keyword evidence="1" id="KW-0472">Membrane</keyword>
<evidence type="ECO:0000256" key="1">
    <source>
        <dbReference type="SAM" id="Phobius"/>
    </source>
</evidence>
<gene>
    <name evidence="2" type="ORF">BBAD15_g11846</name>
</gene>
<evidence type="ECO:0000313" key="3">
    <source>
        <dbReference type="Proteomes" id="UP000030106"/>
    </source>
</evidence>
<dbReference type="HOGENOM" id="CLU_1643401_0_0_1"/>
<protein>
    <submittedName>
        <fullName evidence="2">Uncharacterized protein</fullName>
    </submittedName>
</protein>
<name>A0A0A2VA13_BEABA</name>
<accession>A0A0A2VA13</accession>
<comment type="caution">
    <text evidence="2">The sequence shown here is derived from an EMBL/GenBank/DDBJ whole genome shotgun (WGS) entry which is preliminary data.</text>
</comment>